<organism evidence="3 4">
    <name type="scientific">Heterorhabditis bacteriophora</name>
    <name type="common">Entomopathogenic nematode worm</name>
    <dbReference type="NCBI Taxonomy" id="37862"/>
    <lineage>
        <taxon>Eukaryota</taxon>
        <taxon>Metazoa</taxon>
        <taxon>Ecdysozoa</taxon>
        <taxon>Nematoda</taxon>
        <taxon>Chromadorea</taxon>
        <taxon>Rhabditida</taxon>
        <taxon>Rhabditina</taxon>
        <taxon>Rhabditomorpha</taxon>
        <taxon>Strongyloidea</taxon>
        <taxon>Heterorhabditidae</taxon>
        <taxon>Heterorhabditis</taxon>
    </lineage>
</organism>
<feature type="transmembrane region" description="Helical" evidence="2">
    <location>
        <begin position="219"/>
        <end position="238"/>
    </location>
</feature>
<dbReference type="Pfam" id="PF10320">
    <property type="entry name" value="7TM_GPCR_Srsx"/>
    <property type="match status" value="1"/>
</dbReference>
<evidence type="ECO:0000256" key="1">
    <source>
        <dbReference type="SAM" id="MobiDB-lite"/>
    </source>
</evidence>
<dbReference type="WBParaSite" id="Hba_13618">
    <property type="protein sequence ID" value="Hba_13618"/>
    <property type="gene ID" value="Hba_13618"/>
</dbReference>
<sequence>MFALPAETRAPVASFDALGRYVWKTPRNVSFAGEFSSLFFRCQILRRKGSVTHSGRMAPMCQKPPKQFSTYVPKAPEAVQHLCAKSPRSSSAPKCQTLQKRPKLSHSPPEGESAEAKPRLKKGLKNRDENSPAKLTFLGVFQTYRPNGTDPALLFPLRMIYTTRPSQDVTGHQFLYLLVISFPTLLYGFVMVSVGYFIRDDTELYVCNPPSSLHPSLRFFWYIVAFLAGGVTVVSYVLTYTILYLRVVFVFTRYISMVIINILNVTNVSEKTHPLPKLQYELRFNYTFTTSCIFDTVFSTTSNKRRMLLKHGNQYAYKKETRVTENGLCTTILNTLIHR</sequence>
<dbReference type="AlphaFoldDB" id="A0A1I7X808"/>
<proteinExistence type="predicted"/>
<keyword evidence="2" id="KW-0812">Transmembrane</keyword>
<feature type="transmembrane region" description="Helical" evidence="2">
    <location>
        <begin position="174"/>
        <end position="199"/>
    </location>
</feature>
<keyword evidence="3" id="KW-1185">Reference proteome</keyword>
<dbReference type="InterPro" id="IPR019424">
    <property type="entry name" value="7TM_GPCR_Srsx"/>
</dbReference>
<reference evidence="4" key="1">
    <citation type="submission" date="2016-11" db="UniProtKB">
        <authorList>
            <consortium name="WormBaseParasite"/>
        </authorList>
    </citation>
    <scope>IDENTIFICATION</scope>
</reference>
<name>A0A1I7X808_HETBA</name>
<accession>A0A1I7X808</accession>
<evidence type="ECO:0000313" key="4">
    <source>
        <dbReference type="WBParaSite" id="Hba_13618"/>
    </source>
</evidence>
<evidence type="ECO:0000256" key="2">
    <source>
        <dbReference type="SAM" id="Phobius"/>
    </source>
</evidence>
<protein>
    <submittedName>
        <fullName evidence="4">G_PROTEIN_RECEP_F1_2 domain-containing protein</fullName>
    </submittedName>
</protein>
<feature type="region of interest" description="Disordered" evidence="1">
    <location>
        <begin position="84"/>
        <end position="127"/>
    </location>
</feature>
<evidence type="ECO:0000313" key="3">
    <source>
        <dbReference type="Proteomes" id="UP000095283"/>
    </source>
</evidence>
<feature type="compositionally biased region" description="Polar residues" evidence="1">
    <location>
        <begin position="87"/>
        <end position="99"/>
    </location>
</feature>
<keyword evidence="2" id="KW-0472">Membrane</keyword>
<dbReference type="Proteomes" id="UP000095283">
    <property type="component" value="Unplaced"/>
</dbReference>
<keyword evidence="2" id="KW-1133">Transmembrane helix</keyword>
<feature type="transmembrane region" description="Helical" evidence="2">
    <location>
        <begin position="243"/>
        <end position="263"/>
    </location>
</feature>